<dbReference type="Proteomes" id="UP000638014">
    <property type="component" value="Unassembled WGS sequence"/>
</dbReference>
<gene>
    <name evidence="1" type="ORF">IC617_10170</name>
</gene>
<proteinExistence type="predicted"/>
<accession>A0A8J6UPY8</accession>
<organism evidence="1 2">
    <name type="scientific">Neiella litorisoli</name>
    <dbReference type="NCBI Taxonomy" id="2771431"/>
    <lineage>
        <taxon>Bacteria</taxon>
        <taxon>Pseudomonadati</taxon>
        <taxon>Pseudomonadota</taxon>
        <taxon>Gammaproteobacteria</taxon>
        <taxon>Alteromonadales</taxon>
        <taxon>Echinimonadaceae</taxon>
        <taxon>Neiella</taxon>
    </lineage>
</organism>
<dbReference type="RefSeq" id="WP_191144891.1">
    <property type="nucleotide sequence ID" value="NZ_JACXAF010000012.1"/>
</dbReference>
<dbReference type="AlphaFoldDB" id="A0A8J6UPY8"/>
<evidence type="ECO:0000313" key="1">
    <source>
        <dbReference type="EMBL" id="MBD1389792.1"/>
    </source>
</evidence>
<protein>
    <submittedName>
        <fullName evidence="1">Discoidin domain-containing protein</fullName>
    </submittedName>
</protein>
<comment type="caution">
    <text evidence="1">The sequence shown here is derived from an EMBL/GenBank/DDBJ whole genome shotgun (WGS) entry which is preliminary data.</text>
</comment>
<dbReference type="SUPFAM" id="SSF49785">
    <property type="entry name" value="Galactose-binding domain-like"/>
    <property type="match status" value="1"/>
</dbReference>
<sequence length="413" mass="47177">MNDSKWVKQFIELHGFEYFRGKRSQQPLIVDVSENARFVKFELIGKESINLDKILIEDASGSDLRQGASIIVSSAYNDESRFDGNRLIVGPPTGGVNYHSKNEESPWLVIDLGAVKSIAKIRVYNRDDKFFYRALYSKISLSNDLSHWQPVFNNIAFLEHQDFNELDEPSKALVECATLRVTRARRYIDALVKQGQREEAEKLLAQCNEILREFDSSLGPHGLTQTFDVRTDEQKDLAYKELSKFLRLLNEEFGVSAFASSGTLLGFVRDQQLLGHDDDLDVCYISNKSDPDSIVAERAQLCEFLKQHGYQAKPSDVAHLWVYTGKGIMFDLFTGWREAGTTLMNPLPLPGVPDGCIDPIRKVNFFGYDIYLPLDPEPLLVLNYGAAWRTPDPFWKFDWSHAKNQYGFLYFGR</sequence>
<dbReference type="Gene3D" id="2.60.120.260">
    <property type="entry name" value="Galactose-binding domain-like"/>
    <property type="match status" value="1"/>
</dbReference>
<reference evidence="1" key="1">
    <citation type="submission" date="2020-09" db="EMBL/GenBank/DDBJ databases">
        <title>A novel bacterium of genus Neiella, isolated from South China Sea.</title>
        <authorList>
            <person name="Huang H."/>
            <person name="Mo K."/>
            <person name="Hu Y."/>
        </authorList>
    </citation>
    <scope>NUCLEOTIDE SEQUENCE</scope>
    <source>
        <strain evidence="1">HB171785</strain>
    </source>
</reference>
<keyword evidence="2" id="KW-1185">Reference proteome</keyword>
<dbReference type="Pfam" id="PF22633">
    <property type="entry name" value="F5_F8_type_C_2"/>
    <property type="match status" value="1"/>
</dbReference>
<dbReference type="InterPro" id="IPR008979">
    <property type="entry name" value="Galactose-bd-like_sf"/>
</dbReference>
<name>A0A8J6UPY8_9GAMM</name>
<evidence type="ECO:0000313" key="2">
    <source>
        <dbReference type="Proteomes" id="UP000638014"/>
    </source>
</evidence>
<dbReference type="EMBL" id="JACXAF010000012">
    <property type="protein sequence ID" value="MBD1389792.1"/>
    <property type="molecule type" value="Genomic_DNA"/>
</dbReference>